<proteinExistence type="inferred from homology"/>
<dbReference type="GO" id="GO:0016887">
    <property type="term" value="F:ATP hydrolysis activity"/>
    <property type="evidence" value="ECO:0007669"/>
    <property type="project" value="InterPro"/>
</dbReference>
<dbReference type="InterPro" id="IPR050921">
    <property type="entry name" value="T4SS_GSP_E_ATPase"/>
</dbReference>
<comment type="caution">
    <text evidence="3">The sequence shown here is derived from an EMBL/GenBank/DDBJ whole genome shotgun (WGS) entry which is preliminary data.</text>
</comment>
<protein>
    <recommendedName>
        <fullName evidence="2">Bacterial type II secretion system protein E domain-containing protein</fullName>
    </recommendedName>
</protein>
<sequence>MLVPLLIDALTPLHQVLKRPDLVECSMNADGRIWVKLQGHAQMHTPQGVPVLPPQKMIEITELCAGAAGEKFDEDRILATGTFDFWIEGMEGGMRKFRFQAVRSPAVYGGPVAMSLRAFVTGDAQKDFRFERLRDLGKSLEAEIAENARAIFDMALDGNCDFDDVLAALARERMNLMISGATDSGKTALTRRYISFIDPDERIITIEKGVELFPTQPNSLMLQSELDPASQRNPTKLLQACLRLNPRRIILGELLGPEAQTFMEAINSGHEGSMTTIHASTARMAFEKLSSLIRQSGARIDHSELLENFRQSIHCVIQVMEDRRTGKRGIAEIWFPSLDAIGAP</sequence>
<keyword evidence="4" id="KW-1185">Reference proteome</keyword>
<reference evidence="3 4" key="1">
    <citation type="submission" date="2019-08" db="EMBL/GenBank/DDBJ databases">
        <authorList>
            <person name="Ye J."/>
        </authorList>
    </citation>
    <scope>NUCLEOTIDE SEQUENCE [LARGE SCALE GENOMIC DNA]</scope>
    <source>
        <strain evidence="3 4">TK008</strain>
    </source>
</reference>
<evidence type="ECO:0000313" key="3">
    <source>
        <dbReference type="EMBL" id="TXB64402.1"/>
    </source>
</evidence>
<dbReference type="RefSeq" id="WP_147101139.1">
    <property type="nucleotide sequence ID" value="NZ_JBHUFH010000033.1"/>
</dbReference>
<evidence type="ECO:0000313" key="4">
    <source>
        <dbReference type="Proteomes" id="UP000321562"/>
    </source>
</evidence>
<dbReference type="Proteomes" id="UP000321562">
    <property type="component" value="Unassembled WGS sequence"/>
</dbReference>
<dbReference type="Gene3D" id="3.30.450.90">
    <property type="match status" value="1"/>
</dbReference>
<comment type="similarity">
    <text evidence="1">Belongs to the GSP E family.</text>
</comment>
<dbReference type="AlphaFoldDB" id="A0A5C6RSW4"/>
<organism evidence="3 4">
    <name type="scientific">Paracoccus aurantiacus</name>
    <dbReference type="NCBI Taxonomy" id="2599412"/>
    <lineage>
        <taxon>Bacteria</taxon>
        <taxon>Pseudomonadati</taxon>
        <taxon>Pseudomonadota</taxon>
        <taxon>Alphaproteobacteria</taxon>
        <taxon>Rhodobacterales</taxon>
        <taxon>Paracoccaceae</taxon>
        <taxon>Paracoccus</taxon>
    </lineage>
</organism>
<name>A0A5C6RSW4_9RHOB</name>
<dbReference type="EMBL" id="VOPL01000013">
    <property type="protein sequence ID" value="TXB64402.1"/>
    <property type="molecule type" value="Genomic_DNA"/>
</dbReference>
<dbReference type="SUPFAM" id="SSF52540">
    <property type="entry name" value="P-loop containing nucleoside triphosphate hydrolases"/>
    <property type="match status" value="1"/>
</dbReference>
<evidence type="ECO:0000259" key="2">
    <source>
        <dbReference type="Pfam" id="PF00437"/>
    </source>
</evidence>
<gene>
    <name evidence="3" type="ORF">FQV27_17780</name>
</gene>
<evidence type="ECO:0000256" key="1">
    <source>
        <dbReference type="ARBA" id="ARBA00006611"/>
    </source>
</evidence>
<dbReference type="CDD" id="cd01130">
    <property type="entry name" value="VirB11-like_ATPase"/>
    <property type="match status" value="1"/>
</dbReference>
<dbReference type="PANTHER" id="PTHR30486">
    <property type="entry name" value="TWITCHING MOTILITY PROTEIN PILT"/>
    <property type="match status" value="1"/>
</dbReference>
<dbReference type="PANTHER" id="PTHR30486:SF6">
    <property type="entry name" value="TYPE IV PILUS RETRACTATION ATPASE PILT"/>
    <property type="match status" value="1"/>
</dbReference>
<dbReference type="InterPro" id="IPR027417">
    <property type="entry name" value="P-loop_NTPase"/>
</dbReference>
<dbReference type="Gene3D" id="3.40.50.300">
    <property type="entry name" value="P-loop containing nucleotide triphosphate hydrolases"/>
    <property type="match status" value="1"/>
</dbReference>
<feature type="domain" description="Bacterial type II secretion system protein E" evidence="2">
    <location>
        <begin position="163"/>
        <end position="317"/>
    </location>
</feature>
<dbReference type="Pfam" id="PF00437">
    <property type="entry name" value="T2SSE"/>
    <property type="match status" value="1"/>
</dbReference>
<dbReference type="InterPro" id="IPR001482">
    <property type="entry name" value="T2SS/T4SS_dom"/>
</dbReference>
<dbReference type="OrthoDB" id="9810761at2"/>
<accession>A0A5C6RSW4</accession>